<dbReference type="AlphaFoldDB" id="A0AA40B761"/>
<name>A0AA40B761_9PEZI</name>
<dbReference type="SUPFAM" id="SSF57959">
    <property type="entry name" value="Leucine zipper domain"/>
    <property type="match status" value="1"/>
</dbReference>
<dbReference type="Gene3D" id="1.20.5.170">
    <property type="match status" value="1"/>
</dbReference>
<sequence>MEQPGETTTAGSGCHLTYTTPPLTPSPIKYSQEAINTFGISSVGGSLSSTAPPFPTNELPGSGLSYGHGNNWSSTIADSFKDSNNDAAALYQNHVQLNWSTSQLSYAFAPKIPSDQEPHCGHLPGSSCWHHASQDGSDLTPSTVYPTTPFSNHPSTYFSEYPNPASHIETDSVKRRDTFDASYLPPQDALTYSSTGTAAWQQPQLNSNLFPPASPYCHEPHHGLMPIEQPNVDHMIAHGYKHTTTTQEPQPSTATNPPKRRRGRPPKHVVTFPKPEASIPSTASGPLASGMLLSPTVTTISSCSSLDATTSSNPTSTNETPNSSSSPWQQFQPQFHYTAAVQSQNHPGGENDPHTTTTIRRPPPPTRKRSRPSGTSTTTGEDNTTSIIEGGGGDSDDNTNTNLRSRNRQAAIRYRVKSQAAVAQLEAEELEISQRRKSLLASAGELREEVYWLKNEVLKHADCECLLIQAYLAHAARQVYFGLKGPVPPTQSGTMMIGTESGIGGESSGGGDGQGNGQQDDGGDYVEVWEDDTENQGDFQE</sequence>
<feature type="domain" description="BZIP" evidence="2">
    <location>
        <begin position="404"/>
        <end position="417"/>
    </location>
</feature>
<dbReference type="PROSITE" id="PS00036">
    <property type="entry name" value="BZIP_BASIC"/>
    <property type="match status" value="1"/>
</dbReference>
<protein>
    <recommendedName>
        <fullName evidence="2">BZIP domain-containing protein</fullName>
    </recommendedName>
</protein>
<comment type="caution">
    <text evidence="3">The sequence shown here is derived from an EMBL/GenBank/DDBJ whole genome shotgun (WGS) entry which is preliminary data.</text>
</comment>
<dbReference type="InterPro" id="IPR017956">
    <property type="entry name" value="AT_hook_DNA-bd_motif"/>
</dbReference>
<dbReference type="CDD" id="cd14687">
    <property type="entry name" value="bZIP_ATF2"/>
    <property type="match status" value="1"/>
</dbReference>
<feature type="compositionally biased region" description="Gly residues" evidence="1">
    <location>
        <begin position="501"/>
        <end position="516"/>
    </location>
</feature>
<reference evidence="3" key="1">
    <citation type="submission" date="2023-06" db="EMBL/GenBank/DDBJ databases">
        <title>Genome-scale phylogeny and comparative genomics of the fungal order Sordariales.</title>
        <authorList>
            <consortium name="Lawrence Berkeley National Laboratory"/>
            <person name="Hensen N."/>
            <person name="Bonometti L."/>
            <person name="Westerberg I."/>
            <person name="Brannstrom I.O."/>
            <person name="Guillou S."/>
            <person name="Cros-Aarteil S."/>
            <person name="Calhoun S."/>
            <person name="Haridas S."/>
            <person name="Kuo A."/>
            <person name="Mondo S."/>
            <person name="Pangilinan J."/>
            <person name="Riley R."/>
            <person name="Labutti K."/>
            <person name="Andreopoulos B."/>
            <person name="Lipzen A."/>
            <person name="Chen C."/>
            <person name="Yanf M."/>
            <person name="Daum C."/>
            <person name="Ng V."/>
            <person name="Clum A."/>
            <person name="Steindorff A."/>
            <person name="Ohm R."/>
            <person name="Martin F."/>
            <person name="Silar P."/>
            <person name="Natvig D."/>
            <person name="Lalanne C."/>
            <person name="Gautier V."/>
            <person name="Ament-Velasquez S.L."/>
            <person name="Kruys A."/>
            <person name="Hutchinson M.I."/>
            <person name="Powell A.J."/>
            <person name="Barry K."/>
            <person name="Miller A.N."/>
            <person name="Grigoriev I.V."/>
            <person name="Debuchy R."/>
            <person name="Gladieux P."/>
            <person name="Thoren M.H."/>
            <person name="Johannesson H."/>
        </authorList>
    </citation>
    <scope>NUCLEOTIDE SEQUENCE</scope>
    <source>
        <strain evidence="3">CBS 540.89</strain>
    </source>
</reference>
<feature type="compositionally biased region" description="Basic residues" evidence="1">
    <location>
        <begin position="258"/>
        <end position="267"/>
    </location>
</feature>
<dbReference type="GO" id="GO:0003677">
    <property type="term" value="F:DNA binding"/>
    <property type="evidence" value="ECO:0007669"/>
    <property type="project" value="InterPro"/>
</dbReference>
<proteinExistence type="predicted"/>
<feature type="region of interest" description="Disordered" evidence="1">
    <location>
        <begin position="304"/>
        <end position="329"/>
    </location>
</feature>
<dbReference type="EMBL" id="JAUKTV010000009">
    <property type="protein sequence ID" value="KAK0728910.1"/>
    <property type="molecule type" value="Genomic_DNA"/>
</dbReference>
<keyword evidence="4" id="KW-1185">Reference proteome</keyword>
<feature type="compositionally biased region" description="Acidic residues" evidence="1">
    <location>
        <begin position="521"/>
        <end position="541"/>
    </location>
</feature>
<feature type="region of interest" description="Disordered" evidence="1">
    <location>
        <begin position="342"/>
        <end position="402"/>
    </location>
</feature>
<feature type="region of interest" description="Disordered" evidence="1">
    <location>
        <begin position="499"/>
        <end position="541"/>
    </location>
</feature>
<feature type="region of interest" description="Disordered" evidence="1">
    <location>
        <begin position="241"/>
        <end position="287"/>
    </location>
</feature>
<evidence type="ECO:0000313" key="3">
    <source>
        <dbReference type="EMBL" id="KAK0728910.1"/>
    </source>
</evidence>
<dbReference type="GO" id="GO:0003700">
    <property type="term" value="F:DNA-binding transcription factor activity"/>
    <property type="evidence" value="ECO:0007669"/>
    <property type="project" value="InterPro"/>
</dbReference>
<dbReference type="InterPro" id="IPR046347">
    <property type="entry name" value="bZIP_sf"/>
</dbReference>
<gene>
    <name evidence="3" type="ORF">B0T21DRAFT_369936</name>
</gene>
<evidence type="ECO:0000313" key="4">
    <source>
        <dbReference type="Proteomes" id="UP001172159"/>
    </source>
</evidence>
<dbReference type="SMART" id="SM00384">
    <property type="entry name" value="AT_hook"/>
    <property type="match status" value="2"/>
</dbReference>
<evidence type="ECO:0000256" key="1">
    <source>
        <dbReference type="SAM" id="MobiDB-lite"/>
    </source>
</evidence>
<dbReference type="SMART" id="SM00338">
    <property type="entry name" value="BRLZ"/>
    <property type="match status" value="1"/>
</dbReference>
<accession>A0AA40B761</accession>
<dbReference type="Proteomes" id="UP001172159">
    <property type="component" value="Unassembled WGS sequence"/>
</dbReference>
<evidence type="ECO:0000259" key="2">
    <source>
        <dbReference type="PROSITE" id="PS00036"/>
    </source>
</evidence>
<feature type="compositionally biased region" description="Polar residues" evidence="1">
    <location>
        <begin position="242"/>
        <end position="256"/>
    </location>
</feature>
<feature type="compositionally biased region" description="Low complexity" evidence="1">
    <location>
        <begin position="372"/>
        <end position="386"/>
    </location>
</feature>
<organism evidence="3 4">
    <name type="scientific">Apiosordaria backusii</name>
    <dbReference type="NCBI Taxonomy" id="314023"/>
    <lineage>
        <taxon>Eukaryota</taxon>
        <taxon>Fungi</taxon>
        <taxon>Dikarya</taxon>
        <taxon>Ascomycota</taxon>
        <taxon>Pezizomycotina</taxon>
        <taxon>Sordariomycetes</taxon>
        <taxon>Sordariomycetidae</taxon>
        <taxon>Sordariales</taxon>
        <taxon>Lasiosphaeriaceae</taxon>
        <taxon>Apiosordaria</taxon>
    </lineage>
</organism>
<dbReference type="InterPro" id="IPR004827">
    <property type="entry name" value="bZIP"/>
</dbReference>